<evidence type="ECO:0000313" key="5">
    <source>
        <dbReference type="EMBL" id="MCW0484467.1"/>
    </source>
</evidence>
<evidence type="ECO:0000259" key="4">
    <source>
        <dbReference type="PROSITE" id="PS50296"/>
    </source>
</evidence>
<evidence type="ECO:0000313" key="6">
    <source>
        <dbReference type="Proteomes" id="UP001163821"/>
    </source>
</evidence>
<dbReference type="EMBL" id="JAPAAF010000037">
    <property type="protein sequence ID" value="MCW0484467.1"/>
    <property type="molecule type" value="Genomic_DNA"/>
</dbReference>
<dbReference type="InterPro" id="IPR050318">
    <property type="entry name" value="DENR/SUI1_TIF"/>
</dbReference>
<comment type="caution">
    <text evidence="5">The sequence shown here is derived from an EMBL/GenBank/DDBJ whole genome shotgun (WGS) entry which is preliminary data.</text>
</comment>
<dbReference type="RefSeq" id="WP_282593060.1">
    <property type="nucleotide sequence ID" value="NZ_JAPAAF010000037.1"/>
</dbReference>
<dbReference type="AlphaFoldDB" id="A0AA41YEL7"/>
<name>A0AA41YEL7_9BACT</name>
<dbReference type="GO" id="GO:0001731">
    <property type="term" value="P:formation of translation preinitiation complex"/>
    <property type="evidence" value="ECO:0007669"/>
    <property type="project" value="TreeGrafter"/>
</dbReference>
<dbReference type="InterPro" id="IPR001950">
    <property type="entry name" value="SUI1"/>
</dbReference>
<dbReference type="GO" id="GO:0003743">
    <property type="term" value="F:translation initiation factor activity"/>
    <property type="evidence" value="ECO:0007669"/>
    <property type="project" value="UniProtKB-KW"/>
</dbReference>
<dbReference type="PANTHER" id="PTHR12789:SF0">
    <property type="entry name" value="DENSITY-REGULATED PROTEIN"/>
    <property type="match status" value="1"/>
</dbReference>
<dbReference type="SUPFAM" id="SSF55159">
    <property type="entry name" value="eIF1-like"/>
    <property type="match status" value="1"/>
</dbReference>
<dbReference type="Pfam" id="PF01253">
    <property type="entry name" value="SUI1"/>
    <property type="match status" value="1"/>
</dbReference>
<evidence type="ECO:0000256" key="2">
    <source>
        <dbReference type="ARBA" id="ARBA00022845"/>
    </source>
</evidence>
<dbReference type="Proteomes" id="UP001163821">
    <property type="component" value="Unassembled WGS sequence"/>
</dbReference>
<keyword evidence="6" id="KW-1185">Reference proteome</keyword>
<sequence length="114" mass="12527">MAKDWKDRLGVVYSTNPDFQFEGGQEEGQDTLPPAKQNLKVELDKRNRKGKAVTLISGFVGTEDDLKELGKTLKTKCGVGGSAKDGEILIQGDFRDKIIQILQSEGYKVKRVGG</sequence>
<reference evidence="5" key="1">
    <citation type="submission" date="2022-10" db="EMBL/GenBank/DDBJ databases">
        <title>Gaoshiqiia sediminis gen. nov., sp. nov., isolated from coastal sediment.</title>
        <authorList>
            <person name="Yu W.X."/>
            <person name="Mu D.S."/>
            <person name="Du J.Z."/>
            <person name="Liang Y.Q."/>
        </authorList>
    </citation>
    <scope>NUCLEOTIDE SEQUENCE</scope>
    <source>
        <strain evidence="5">A06</strain>
    </source>
</reference>
<evidence type="ECO:0000256" key="3">
    <source>
        <dbReference type="ARBA" id="ARBA00022917"/>
    </source>
</evidence>
<feature type="domain" description="SUI1" evidence="4">
    <location>
        <begin position="46"/>
        <end position="106"/>
    </location>
</feature>
<keyword evidence="3" id="KW-0648">Protein biosynthesis</keyword>
<dbReference type="GO" id="GO:0006417">
    <property type="term" value="P:regulation of translation"/>
    <property type="evidence" value="ECO:0007669"/>
    <property type="project" value="UniProtKB-KW"/>
</dbReference>
<proteinExistence type="inferred from homology"/>
<dbReference type="GO" id="GO:0002188">
    <property type="term" value="P:translation reinitiation"/>
    <property type="evidence" value="ECO:0007669"/>
    <property type="project" value="TreeGrafter"/>
</dbReference>
<gene>
    <name evidence="5" type="ORF">N2K84_17145</name>
</gene>
<keyword evidence="5" id="KW-0396">Initiation factor</keyword>
<accession>A0AA41YEL7</accession>
<dbReference type="InterPro" id="IPR036877">
    <property type="entry name" value="SUI1_dom_sf"/>
</dbReference>
<dbReference type="PIRSF" id="PIRSF037511">
    <property type="entry name" value="Transl_init_SUI1_pro"/>
    <property type="match status" value="1"/>
</dbReference>
<protein>
    <submittedName>
        <fullName evidence="5">Translation initiation factor</fullName>
    </submittedName>
</protein>
<comment type="similarity">
    <text evidence="1">Belongs to the SUI1 family.</text>
</comment>
<dbReference type="InterPro" id="IPR005872">
    <property type="entry name" value="SUI1_arc_bac"/>
</dbReference>
<dbReference type="GO" id="GO:0003729">
    <property type="term" value="F:mRNA binding"/>
    <property type="evidence" value="ECO:0007669"/>
    <property type="project" value="TreeGrafter"/>
</dbReference>
<keyword evidence="2" id="KW-0810">Translation regulation</keyword>
<dbReference type="Gene3D" id="3.30.780.10">
    <property type="entry name" value="SUI1-like domain"/>
    <property type="match status" value="1"/>
</dbReference>
<dbReference type="CDD" id="cd11567">
    <property type="entry name" value="YciH_like"/>
    <property type="match status" value="1"/>
</dbReference>
<organism evidence="5 6">
    <name type="scientific">Gaoshiqia sediminis</name>
    <dbReference type="NCBI Taxonomy" id="2986998"/>
    <lineage>
        <taxon>Bacteria</taxon>
        <taxon>Pseudomonadati</taxon>
        <taxon>Bacteroidota</taxon>
        <taxon>Bacteroidia</taxon>
        <taxon>Marinilabiliales</taxon>
        <taxon>Prolixibacteraceae</taxon>
        <taxon>Gaoshiqia</taxon>
    </lineage>
</organism>
<dbReference type="PANTHER" id="PTHR12789">
    <property type="entry name" value="DENSITY-REGULATED PROTEIN HOMOLOG"/>
    <property type="match status" value="1"/>
</dbReference>
<evidence type="ECO:0000256" key="1">
    <source>
        <dbReference type="ARBA" id="ARBA00005422"/>
    </source>
</evidence>
<dbReference type="PROSITE" id="PS50296">
    <property type="entry name" value="SUI1"/>
    <property type="match status" value="1"/>
</dbReference>